<gene>
    <name evidence="2" type="ORF">Pmani_025014</name>
</gene>
<sequence length="102" mass="11890">MGLEDEVRSREWRWNAGGRMREGLGRTRRRDGRKEGEEFWRMRRREGKREEGREGGRKERGVLENEEEGGKREGGRKEGRREEGGVSGEANDHSWGCGNDPF</sequence>
<dbReference type="AlphaFoldDB" id="A0AAE1P841"/>
<evidence type="ECO:0000313" key="2">
    <source>
        <dbReference type="EMBL" id="KAK4302941.1"/>
    </source>
</evidence>
<evidence type="ECO:0000313" key="3">
    <source>
        <dbReference type="Proteomes" id="UP001292094"/>
    </source>
</evidence>
<dbReference type="EMBL" id="JAWZYT010002640">
    <property type="protein sequence ID" value="KAK4302941.1"/>
    <property type="molecule type" value="Genomic_DNA"/>
</dbReference>
<feature type="compositionally biased region" description="Basic and acidic residues" evidence="1">
    <location>
        <begin position="32"/>
        <end position="84"/>
    </location>
</feature>
<feature type="region of interest" description="Disordered" evidence="1">
    <location>
        <begin position="1"/>
        <end position="102"/>
    </location>
</feature>
<dbReference type="Proteomes" id="UP001292094">
    <property type="component" value="Unassembled WGS sequence"/>
</dbReference>
<protein>
    <submittedName>
        <fullName evidence="2">Uncharacterized protein</fullName>
    </submittedName>
</protein>
<organism evidence="2 3">
    <name type="scientific">Petrolisthes manimaculis</name>
    <dbReference type="NCBI Taxonomy" id="1843537"/>
    <lineage>
        <taxon>Eukaryota</taxon>
        <taxon>Metazoa</taxon>
        <taxon>Ecdysozoa</taxon>
        <taxon>Arthropoda</taxon>
        <taxon>Crustacea</taxon>
        <taxon>Multicrustacea</taxon>
        <taxon>Malacostraca</taxon>
        <taxon>Eumalacostraca</taxon>
        <taxon>Eucarida</taxon>
        <taxon>Decapoda</taxon>
        <taxon>Pleocyemata</taxon>
        <taxon>Anomura</taxon>
        <taxon>Galatheoidea</taxon>
        <taxon>Porcellanidae</taxon>
        <taxon>Petrolisthes</taxon>
    </lineage>
</organism>
<feature type="compositionally biased region" description="Basic and acidic residues" evidence="1">
    <location>
        <begin position="1"/>
        <end position="25"/>
    </location>
</feature>
<comment type="caution">
    <text evidence="2">The sequence shown here is derived from an EMBL/GenBank/DDBJ whole genome shotgun (WGS) entry which is preliminary data.</text>
</comment>
<proteinExistence type="predicted"/>
<keyword evidence="3" id="KW-1185">Reference proteome</keyword>
<name>A0AAE1P841_9EUCA</name>
<accession>A0AAE1P841</accession>
<reference evidence="2" key="1">
    <citation type="submission" date="2023-11" db="EMBL/GenBank/DDBJ databases">
        <title>Genome assemblies of two species of porcelain crab, Petrolisthes cinctipes and Petrolisthes manimaculis (Anomura: Porcellanidae).</title>
        <authorList>
            <person name="Angst P."/>
        </authorList>
    </citation>
    <scope>NUCLEOTIDE SEQUENCE</scope>
    <source>
        <strain evidence="2">PB745_02</strain>
        <tissue evidence="2">Gill</tissue>
    </source>
</reference>
<evidence type="ECO:0000256" key="1">
    <source>
        <dbReference type="SAM" id="MobiDB-lite"/>
    </source>
</evidence>